<evidence type="ECO:0000313" key="3">
    <source>
        <dbReference type="Proteomes" id="UP000309893"/>
    </source>
</evidence>
<accession>A0A4S2D0S5</accession>
<dbReference type="SUPFAM" id="SSF52540">
    <property type="entry name" value="P-loop containing nucleoside triphosphate hydrolases"/>
    <property type="match status" value="1"/>
</dbReference>
<proteinExistence type="predicted"/>
<dbReference type="Pfam" id="PF09250">
    <property type="entry name" value="Prim-Pol"/>
    <property type="match status" value="1"/>
</dbReference>
<dbReference type="CDD" id="cd04859">
    <property type="entry name" value="Prim_Pol"/>
    <property type="match status" value="1"/>
</dbReference>
<dbReference type="InterPro" id="IPR027417">
    <property type="entry name" value="P-loop_NTPase"/>
</dbReference>
<dbReference type="SMART" id="SM00943">
    <property type="entry name" value="Prim-Pol"/>
    <property type="match status" value="1"/>
</dbReference>
<dbReference type="Proteomes" id="UP000309893">
    <property type="component" value="Unassembled WGS sequence"/>
</dbReference>
<dbReference type="OrthoDB" id="5125686at2"/>
<reference evidence="2 3" key="1">
    <citation type="submission" date="2019-04" db="EMBL/GenBank/DDBJ databases">
        <title>Microbes associate with the intestines of laboratory mice.</title>
        <authorList>
            <person name="Navarre W."/>
            <person name="Wong E."/>
            <person name="Huang K."/>
            <person name="Tropini C."/>
            <person name="Ng K."/>
            <person name="Yu B."/>
        </authorList>
    </citation>
    <scope>NUCLEOTIDE SEQUENCE [LARGE SCALE GENOMIC DNA]</scope>
    <source>
        <strain evidence="2 3">NM46_B2-13</strain>
    </source>
</reference>
<name>A0A4S2D0S5_9MICO</name>
<evidence type="ECO:0000313" key="2">
    <source>
        <dbReference type="EMBL" id="TGY35048.1"/>
    </source>
</evidence>
<protein>
    <recommendedName>
        <fullName evidence="1">DNA primase/polymerase bifunctional N-terminal domain-containing protein</fullName>
    </recommendedName>
</protein>
<evidence type="ECO:0000259" key="1">
    <source>
        <dbReference type="SMART" id="SM00943"/>
    </source>
</evidence>
<sequence length="657" mass="69411">MGSARLRRSWSLAGRAAAVLEDGERLHCRPPRGHRRVSGADLLTDTTTAPETHALRLAAQGLAVLPVMADKRPAPGWGVTKATTDAQVIVDAFVTSGAPLVGVACGASRIVVVDVDRHEGGADGFASLGELPLSKTWTHTSNSGRGLHLVYAAPADAVAAGKPAPGIDLKAGAGYIVWPIAAGVPDRSAFAPLPAGIGRPAHDPAGSPATGTRGEWRDWWLSVNGGEIDPLGPVAEALRDLPAHGSPEWTDPNLVPLALGVVRACLDGYGGALAREEFIARYAAGQWATATHRRAAERAFDAAIDAAGLFPIGVRYGSSDPDAASAEGAEPAEYVAPPFRILSRADLRNRPRPEWMIEGLIQGAGVIVLAGEGGIGKSFLALDWAAHIATGTPWQGRATKRGRVLYVAAEGIDYFDDRLAAWEQFNTVPVPDDRLVYVEDGFNLSDERAVEYMREVVAGQEIDVVILDTMSQLSAVENENDNAQLSAVMRQAKAIREVRAGASVLILHHTNKGDKGRVRGASAIRNNADAVIVARAKAGTTFGISTHVSDDGKQKNGSAEYIGGLYLQPVGTSVVIDRERAADPEDVAIWEVLDRPGWHATAEVLAVLGASDEATRKRIVRRLTALVDLGRVVTEGATRSARFAKADALSDTLSDTD</sequence>
<dbReference type="Gene3D" id="3.40.50.300">
    <property type="entry name" value="P-loop containing nucleotide triphosphate hydrolases"/>
    <property type="match status" value="1"/>
</dbReference>
<dbReference type="AlphaFoldDB" id="A0A4S2D0S5"/>
<comment type="caution">
    <text evidence="2">The sequence shown here is derived from an EMBL/GenBank/DDBJ whole genome shotgun (WGS) entry which is preliminary data.</text>
</comment>
<dbReference type="EMBL" id="SRYO01000008">
    <property type="protein sequence ID" value="TGY35048.1"/>
    <property type="molecule type" value="Genomic_DNA"/>
</dbReference>
<dbReference type="SUPFAM" id="SSF56747">
    <property type="entry name" value="Prim-pol domain"/>
    <property type="match status" value="1"/>
</dbReference>
<dbReference type="InterPro" id="IPR015330">
    <property type="entry name" value="DNA_primase/pol_bifunc_N"/>
</dbReference>
<gene>
    <name evidence="2" type="ORF">E5344_12240</name>
</gene>
<dbReference type="Pfam" id="PF13481">
    <property type="entry name" value="AAA_25"/>
    <property type="match status" value="1"/>
</dbReference>
<organism evidence="2 3">
    <name type="scientific">Microbacterium laevaniformans</name>
    <dbReference type="NCBI Taxonomy" id="36807"/>
    <lineage>
        <taxon>Bacteria</taxon>
        <taxon>Bacillati</taxon>
        <taxon>Actinomycetota</taxon>
        <taxon>Actinomycetes</taxon>
        <taxon>Micrococcales</taxon>
        <taxon>Microbacteriaceae</taxon>
        <taxon>Microbacterium</taxon>
    </lineage>
</organism>
<feature type="domain" description="DNA primase/polymerase bifunctional N-terminal" evidence="1">
    <location>
        <begin position="54"/>
        <end position="197"/>
    </location>
</feature>